<keyword evidence="4" id="KW-1185">Reference proteome</keyword>
<dbReference type="Pfam" id="PF09722">
    <property type="entry name" value="Xre_MbcA_ParS_C"/>
    <property type="match status" value="1"/>
</dbReference>
<proteinExistence type="predicted"/>
<evidence type="ECO:0000313" key="3">
    <source>
        <dbReference type="EMBL" id="ANJ56197.1"/>
    </source>
</evidence>
<gene>
    <name evidence="3" type="ORF">PMA3_14025</name>
</gene>
<evidence type="ECO:0000313" key="4">
    <source>
        <dbReference type="Proteomes" id="UP000078354"/>
    </source>
</evidence>
<sequence>MNASTATRRPAAKKDESSEIGIAAFWRFSFNRELLKDSERLQQIKVGFPASLVQALRQTFDLQERSVETLLNASISTLERRRREQKNLDSVASERIDRIATVSHLAEEVFEDKANAAHWMSTPNKALGGIAPIMLCETEIGARQVRRVLHALEWGGAA</sequence>
<dbReference type="Pfam" id="PF20432">
    <property type="entry name" value="Xre-like-HTH"/>
    <property type="match status" value="1"/>
</dbReference>
<dbReference type="AlphaFoldDB" id="A0A191YTJ7"/>
<evidence type="ECO:0000259" key="2">
    <source>
        <dbReference type="Pfam" id="PF20432"/>
    </source>
</evidence>
<dbReference type="RefSeq" id="WP_064677713.1">
    <property type="nucleotide sequence ID" value="NZ_CAXAOT010000017.1"/>
</dbReference>
<protein>
    <submittedName>
        <fullName evidence="3">Antitoxin</fullName>
    </submittedName>
</protein>
<dbReference type="InterPro" id="IPR011979">
    <property type="entry name" value="Antitox_Xre"/>
</dbReference>
<reference evidence="3 4" key="1">
    <citation type="journal article" date="2018" name="Syst. Appl. Microbiol.">
        <title>Pseudomonas silesiensis sp. nov. strain A3T isolated from a biological pesticide sewage treatment plant and analysis of the complete genome sequence.</title>
        <authorList>
            <person name="Kaminski M.A."/>
            <person name="Furmanczyk E.M."/>
            <person name="Sobczak A."/>
            <person name="Dziembowski A."/>
            <person name="Lipinski L."/>
        </authorList>
    </citation>
    <scope>NUCLEOTIDE SEQUENCE [LARGE SCALE GENOMIC DNA]</scope>
    <source>
        <strain evidence="3 4">A3</strain>
    </source>
</reference>
<dbReference type="STRING" id="1853130.PMA3_14025"/>
<dbReference type="InterPro" id="IPR024467">
    <property type="entry name" value="Xre/MbcA/ParS-like_toxin-bd"/>
</dbReference>
<name>A0A191YTJ7_9PSED</name>
<accession>A0A191YTJ7</accession>
<evidence type="ECO:0000259" key="1">
    <source>
        <dbReference type="Pfam" id="PF09722"/>
    </source>
</evidence>
<dbReference type="InterPro" id="IPR046847">
    <property type="entry name" value="Xre-like_HTH"/>
</dbReference>
<dbReference type="GO" id="GO:0003677">
    <property type="term" value="F:DNA binding"/>
    <property type="evidence" value="ECO:0007669"/>
    <property type="project" value="InterPro"/>
</dbReference>
<dbReference type="KEGG" id="psil:PMA3_14025"/>
<organism evidence="3 4">
    <name type="scientific">Pseudomonas silesiensis</name>
    <dbReference type="NCBI Taxonomy" id="1853130"/>
    <lineage>
        <taxon>Bacteria</taxon>
        <taxon>Pseudomonadati</taxon>
        <taxon>Pseudomonadota</taxon>
        <taxon>Gammaproteobacteria</taxon>
        <taxon>Pseudomonadales</taxon>
        <taxon>Pseudomonadaceae</taxon>
        <taxon>Pseudomonas</taxon>
    </lineage>
</organism>
<feature type="domain" description="Antitoxin Xre-like helix-turn-helix" evidence="2">
    <location>
        <begin position="40"/>
        <end position="100"/>
    </location>
</feature>
<dbReference type="Proteomes" id="UP000078354">
    <property type="component" value="Chromosome"/>
</dbReference>
<dbReference type="NCBIfam" id="TIGR02293">
    <property type="entry name" value="TAS_TIGR02293"/>
    <property type="match status" value="1"/>
</dbReference>
<dbReference type="EMBL" id="CP014870">
    <property type="protein sequence ID" value="ANJ56197.1"/>
    <property type="molecule type" value="Genomic_DNA"/>
</dbReference>
<feature type="domain" description="Antitoxin Xre/MbcA/ParS-like toxin-binding" evidence="1">
    <location>
        <begin position="106"/>
        <end position="155"/>
    </location>
</feature>
<dbReference type="OrthoDB" id="5824177at2"/>